<dbReference type="EMBL" id="VCLB01000003">
    <property type="protein sequence ID" value="TNB48598.1"/>
    <property type="molecule type" value="Genomic_DNA"/>
</dbReference>
<feature type="domain" description="Anti-sigma factor NepR" evidence="1">
    <location>
        <begin position="54"/>
        <end position="87"/>
    </location>
</feature>
<evidence type="ECO:0000313" key="3">
    <source>
        <dbReference type="Proteomes" id="UP000307874"/>
    </source>
</evidence>
<dbReference type="RefSeq" id="WP_138747504.1">
    <property type="nucleotide sequence ID" value="NZ_VCLB01000003.1"/>
</dbReference>
<dbReference type="Proteomes" id="UP000307874">
    <property type="component" value="Unassembled WGS sequence"/>
</dbReference>
<evidence type="ECO:0000259" key="1">
    <source>
        <dbReference type="Pfam" id="PF18557"/>
    </source>
</evidence>
<reference evidence="2 3" key="2">
    <citation type="submission" date="2019-06" db="EMBL/GenBank/DDBJ databases">
        <title>Martelella lutilitoris sp. nov., isolated from a tidal mudflat.</title>
        <authorList>
            <person name="Kim Y.-J."/>
        </authorList>
    </citation>
    <scope>NUCLEOTIDE SEQUENCE [LARGE SCALE GENOMIC DNA]</scope>
    <source>
        <strain evidence="2 3">GH2-6</strain>
    </source>
</reference>
<gene>
    <name evidence="2" type="ORF">FF124_05540</name>
</gene>
<dbReference type="OrthoDB" id="8454456at2"/>
<name>A0A5C4JTB8_9HYPH</name>
<organism evidence="2 3">
    <name type="scientific">Martelella lutilitoris</name>
    <dbReference type="NCBI Taxonomy" id="2583532"/>
    <lineage>
        <taxon>Bacteria</taxon>
        <taxon>Pseudomonadati</taxon>
        <taxon>Pseudomonadota</taxon>
        <taxon>Alphaproteobacteria</taxon>
        <taxon>Hyphomicrobiales</taxon>
        <taxon>Aurantimonadaceae</taxon>
        <taxon>Martelella</taxon>
    </lineage>
</organism>
<protein>
    <recommendedName>
        <fullName evidence="1">Anti-sigma factor NepR domain-containing protein</fullName>
    </recommendedName>
</protein>
<proteinExistence type="predicted"/>
<dbReference type="InterPro" id="IPR041649">
    <property type="entry name" value="NepR"/>
</dbReference>
<dbReference type="Pfam" id="PF18557">
    <property type="entry name" value="NepR"/>
    <property type="match status" value="1"/>
</dbReference>
<evidence type="ECO:0000313" key="2">
    <source>
        <dbReference type="EMBL" id="TNB48598.1"/>
    </source>
</evidence>
<sequence length="96" mass="10381">MSEKKVPTSTELFITAGVFGLNMKSSINGIKLVKSNSSLGKGEAQPGTARSPEEAISRRLKALYNAVEQEEIPDRFLDLLERLDAAESASTRKAKG</sequence>
<accession>A0A5C4JTB8</accession>
<dbReference type="AlphaFoldDB" id="A0A5C4JTB8"/>
<keyword evidence="3" id="KW-1185">Reference proteome</keyword>
<reference evidence="2 3" key="1">
    <citation type="submission" date="2019-05" db="EMBL/GenBank/DDBJ databases">
        <authorList>
            <person name="Lee S.D."/>
        </authorList>
    </citation>
    <scope>NUCLEOTIDE SEQUENCE [LARGE SCALE GENOMIC DNA]</scope>
    <source>
        <strain evidence="2 3">GH2-6</strain>
    </source>
</reference>
<comment type="caution">
    <text evidence="2">The sequence shown here is derived from an EMBL/GenBank/DDBJ whole genome shotgun (WGS) entry which is preliminary data.</text>
</comment>